<dbReference type="Gene3D" id="1.10.287.370">
    <property type="match status" value="1"/>
</dbReference>
<evidence type="ECO:0000256" key="3">
    <source>
        <dbReference type="ARBA" id="ARBA00038295"/>
    </source>
</evidence>
<protein>
    <submittedName>
        <fullName evidence="5">Prefoldin</fullName>
    </submittedName>
</protein>
<proteinExistence type="inferred from homology"/>
<evidence type="ECO:0000256" key="4">
    <source>
        <dbReference type="SAM" id="Coils"/>
    </source>
</evidence>
<dbReference type="GO" id="GO:0003714">
    <property type="term" value="F:transcription corepressor activity"/>
    <property type="evidence" value="ECO:0007669"/>
    <property type="project" value="TreeGrafter"/>
</dbReference>
<evidence type="ECO:0000256" key="2">
    <source>
        <dbReference type="ARBA" id="ARBA00023242"/>
    </source>
</evidence>
<dbReference type="AlphaFoldDB" id="A0A118K364"/>
<reference evidence="5 6" key="1">
    <citation type="journal article" date="2016" name="Sci. Rep.">
        <title>The genome sequence of the outbreeding globe artichoke constructed de novo incorporating a phase-aware low-pass sequencing strategy of F1 progeny.</title>
        <authorList>
            <person name="Scaglione D."/>
            <person name="Reyes-Chin-Wo S."/>
            <person name="Acquadro A."/>
            <person name="Froenicke L."/>
            <person name="Portis E."/>
            <person name="Beitel C."/>
            <person name="Tirone M."/>
            <person name="Mauro R."/>
            <person name="Lo Monaco A."/>
            <person name="Mauromicale G."/>
            <person name="Faccioli P."/>
            <person name="Cattivelli L."/>
            <person name="Rieseberg L."/>
            <person name="Michelmore R."/>
            <person name="Lanteri S."/>
        </authorList>
    </citation>
    <scope>NUCLEOTIDE SEQUENCE [LARGE SCALE GENOMIC DNA]</scope>
    <source>
        <strain evidence="5">2C</strain>
    </source>
</reference>
<keyword evidence="2" id="KW-0539">Nucleus</keyword>
<organism evidence="5 6">
    <name type="scientific">Cynara cardunculus var. scolymus</name>
    <name type="common">Globe artichoke</name>
    <name type="synonym">Cynara scolymus</name>
    <dbReference type="NCBI Taxonomy" id="59895"/>
    <lineage>
        <taxon>Eukaryota</taxon>
        <taxon>Viridiplantae</taxon>
        <taxon>Streptophyta</taxon>
        <taxon>Embryophyta</taxon>
        <taxon>Tracheophyta</taxon>
        <taxon>Spermatophyta</taxon>
        <taxon>Magnoliopsida</taxon>
        <taxon>eudicotyledons</taxon>
        <taxon>Gunneridae</taxon>
        <taxon>Pentapetalae</taxon>
        <taxon>asterids</taxon>
        <taxon>campanulids</taxon>
        <taxon>Asterales</taxon>
        <taxon>Asteraceae</taxon>
        <taxon>Carduoideae</taxon>
        <taxon>Cardueae</taxon>
        <taxon>Carduinae</taxon>
        <taxon>Cynara</taxon>
    </lineage>
</organism>
<dbReference type="PANTHER" id="PTHR15111">
    <property type="entry name" value="RNA POLYMERASE II SUBUNIT 5-MEDIATING PROTEIN NNX3"/>
    <property type="match status" value="1"/>
</dbReference>
<dbReference type="STRING" id="59895.A0A118K364"/>
<gene>
    <name evidence="5" type="ORF">Ccrd_016196</name>
</gene>
<sequence>MNVGSTSVGAEIDLAAQHVLLLKSKYLINAWVKGIPDYLQILLGEGYYAERTSKQIIEILKRRGKDLESQIETLNAVIKDLKKENTKGNALMGSSPTLLIALIREEKQGEWKDEVQEQYMPGANVMHEIDDKSFYYRRMYVKSVLVPPPSEWPTICK</sequence>
<dbReference type="Proteomes" id="UP000243975">
    <property type="component" value="Unassembled WGS sequence"/>
</dbReference>
<dbReference type="EMBL" id="LEKV01001870">
    <property type="protein sequence ID" value="KVI05475.1"/>
    <property type="molecule type" value="Genomic_DNA"/>
</dbReference>
<dbReference type="GO" id="GO:0019212">
    <property type="term" value="F:phosphatase inhibitor activity"/>
    <property type="evidence" value="ECO:0007669"/>
    <property type="project" value="TreeGrafter"/>
</dbReference>
<comment type="caution">
    <text evidence="5">The sequence shown here is derived from an EMBL/GenBank/DDBJ whole genome shotgun (WGS) entry which is preliminary data.</text>
</comment>
<dbReference type="InterPro" id="IPR052255">
    <property type="entry name" value="RNA_pol_II_subunit5-mediator"/>
</dbReference>
<dbReference type="GO" id="GO:0003682">
    <property type="term" value="F:chromatin binding"/>
    <property type="evidence" value="ECO:0007669"/>
    <property type="project" value="TreeGrafter"/>
</dbReference>
<feature type="coiled-coil region" evidence="4">
    <location>
        <begin position="57"/>
        <end position="84"/>
    </location>
</feature>
<evidence type="ECO:0000313" key="6">
    <source>
        <dbReference type="Proteomes" id="UP000243975"/>
    </source>
</evidence>
<keyword evidence="6" id="KW-1185">Reference proteome</keyword>
<dbReference type="InterPro" id="IPR004127">
    <property type="entry name" value="Prefoldin_subunit_alpha"/>
</dbReference>
<dbReference type="InterPro" id="IPR009053">
    <property type="entry name" value="Prefoldin"/>
</dbReference>
<comment type="similarity">
    <text evidence="3">Belongs to the RNA polymerase II subunit 5-mediating protein family.</text>
</comment>
<dbReference type="GO" id="GO:0005634">
    <property type="term" value="C:nucleus"/>
    <property type="evidence" value="ECO:0007669"/>
    <property type="project" value="UniProtKB-SubCell"/>
</dbReference>
<dbReference type="Gramene" id="KVI05475">
    <property type="protein sequence ID" value="KVI05475"/>
    <property type="gene ID" value="Ccrd_016196"/>
</dbReference>
<comment type="subcellular location">
    <subcellularLocation>
        <location evidence="1">Nucleus</location>
    </subcellularLocation>
</comment>
<dbReference type="GO" id="GO:0006457">
    <property type="term" value="P:protein folding"/>
    <property type="evidence" value="ECO:0007669"/>
    <property type="project" value="UniProtKB-ARBA"/>
</dbReference>
<dbReference type="PANTHER" id="PTHR15111:SF0">
    <property type="entry name" value="UNCONVENTIONAL PREFOLDIN RPB5 INTERACTOR 1"/>
    <property type="match status" value="1"/>
</dbReference>
<dbReference type="SUPFAM" id="SSF46579">
    <property type="entry name" value="Prefoldin"/>
    <property type="match status" value="1"/>
</dbReference>
<keyword evidence="4" id="KW-0175">Coiled coil</keyword>
<accession>A0A118K364</accession>
<dbReference type="GO" id="GO:0009409">
    <property type="term" value="P:response to cold"/>
    <property type="evidence" value="ECO:0007669"/>
    <property type="project" value="UniProtKB-ARBA"/>
</dbReference>
<evidence type="ECO:0000256" key="1">
    <source>
        <dbReference type="ARBA" id="ARBA00004123"/>
    </source>
</evidence>
<evidence type="ECO:0000313" key="5">
    <source>
        <dbReference type="EMBL" id="KVI05475.1"/>
    </source>
</evidence>
<name>A0A118K364_CYNCS</name>
<dbReference type="GO" id="GO:0000122">
    <property type="term" value="P:negative regulation of transcription by RNA polymerase II"/>
    <property type="evidence" value="ECO:0007669"/>
    <property type="project" value="TreeGrafter"/>
</dbReference>
<dbReference type="Pfam" id="PF02996">
    <property type="entry name" value="Prefoldin"/>
    <property type="match status" value="1"/>
</dbReference>